<dbReference type="Proteomes" id="UP000278085">
    <property type="component" value="Unassembled WGS sequence"/>
</dbReference>
<evidence type="ECO:0000313" key="3">
    <source>
        <dbReference type="Proteomes" id="UP000278085"/>
    </source>
</evidence>
<gene>
    <name evidence="2" type="ORF">EJB06_31255</name>
</gene>
<feature type="transmembrane region" description="Helical" evidence="1">
    <location>
        <begin position="269"/>
        <end position="290"/>
    </location>
</feature>
<feature type="transmembrane region" description="Helical" evidence="1">
    <location>
        <begin position="150"/>
        <end position="172"/>
    </location>
</feature>
<feature type="transmembrane region" description="Helical" evidence="1">
    <location>
        <begin position="465"/>
        <end position="487"/>
    </location>
</feature>
<evidence type="ECO:0000313" key="2">
    <source>
        <dbReference type="EMBL" id="RSZ55096.1"/>
    </source>
</evidence>
<feature type="transmembrane region" description="Helical" evidence="1">
    <location>
        <begin position="345"/>
        <end position="361"/>
    </location>
</feature>
<name>A0A430HC37_9BURK</name>
<keyword evidence="3" id="KW-1185">Reference proteome</keyword>
<comment type="caution">
    <text evidence="2">The sequence shown here is derived from an EMBL/GenBank/DDBJ whole genome shotgun (WGS) entry which is preliminary data.</text>
</comment>
<feature type="transmembrane region" description="Helical" evidence="1">
    <location>
        <begin position="61"/>
        <end position="83"/>
    </location>
</feature>
<feature type="transmembrane region" description="Helical" evidence="1">
    <location>
        <begin position="184"/>
        <end position="202"/>
    </location>
</feature>
<keyword evidence="1" id="KW-1133">Transmembrane helix</keyword>
<sequence length="530" mass="56789">MDGIRRFYAILLADLLERVRSTRFRAAMALALGLTWSCFPAIDAGYMILGINGQYRGAFSSAWVGMVLAMLSIWVSLLGFYVVRGTISRDLDTRVWELLETTPLRRAVYLLAKWASHMAVFGLIIGAQLLVGLLAQWVRGEDRSIDLVELLKPVLLLSIPSLALTAMFAIWFDIVPWLRRTAGNIAYFAVWVAVLIATVTTLNGTDLAAGERSALGDPRGIIAFNQSIHEQVAPQLGGARLSVCLGCGMGDKQVRTVEWRNWRIGGADIVGRFAWLGLAIVGVLLCHPFMDRAAAHARATERHSAALAGGRSIAWLGLLLRPLQRSQSGTILAAELQLTLRQRSLWWWLGLAVAGAVQLLAPPQIAALAVIAAWGLSLDVFARCALREVDSGTAPVVFGAAHAGRRILLARWLMLAGVALASVLPALLRFTVADAAVALAIVALALSVATWALALAALTRSAHAFELAACILAYLGITGAPVFHAVAAPAATMQMHLLALPLGLALLGAGWARLHSATPWAAMLPFPAKK</sequence>
<protein>
    <submittedName>
        <fullName evidence="2">Uncharacterized protein</fullName>
    </submittedName>
</protein>
<feature type="transmembrane region" description="Helical" evidence="1">
    <location>
        <begin position="493"/>
        <end position="514"/>
    </location>
</feature>
<keyword evidence="1" id="KW-0472">Membrane</keyword>
<organism evidence="2 3">
    <name type="scientific">Massilia atriviolacea</name>
    <dbReference type="NCBI Taxonomy" id="2495579"/>
    <lineage>
        <taxon>Bacteria</taxon>
        <taxon>Pseudomonadati</taxon>
        <taxon>Pseudomonadota</taxon>
        <taxon>Betaproteobacteria</taxon>
        <taxon>Burkholderiales</taxon>
        <taxon>Oxalobacteraceae</taxon>
        <taxon>Telluria group</taxon>
        <taxon>Massilia</taxon>
    </lineage>
</organism>
<feature type="transmembrane region" description="Helical" evidence="1">
    <location>
        <begin position="436"/>
        <end position="458"/>
    </location>
</feature>
<reference evidence="2 3" key="1">
    <citation type="submission" date="2018-12" db="EMBL/GenBank/DDBJ databases">
        <authorList>
            <person name="Yang E."/>
        </authorList>
    </citation>
    <scope>NUCLEOTIDE SEQUENCE [LARGE SCALE GENOMIC DNA]</scope>
    <source>
        <strain evidence="2 3">SOD</strain>
    </source>
</reference>
<dbReference type="RefSeq" id="WP_126077930.1">
    <property type="nucleotide sequence ID" value="NZ_CP051166.1"/>
</dbReference>
<feature type="transmembrane region" description="Helical" evidence="1">
    <location>
        <begin position="26"/>
        <end position="49"/>
    </location>
</feature>
<dbReference type="OrthoDB" id="8875045at2"/>
<feature type="transmembrane region" description="Helical" evidence="1">
    <location>
        <begin position="114"/>
        <end position="138"/>
    </location>
</feature>
<proteinExistence type="predicted"/>
<accession>A0A430HC37</accession>
<feature type="transmembrane region" description="Helical" evidence="1">
    <location>
        <begin position="367"/>
        <end position="386"/>
    </location>
</feature>
<dbReference type="EMBL" id="RXLQ01000041">
    <property type="protein sequence ID" value="RSZ55096.1"/>
    <property type="molecule type" value="Genomic_DNA"/>
</dbReference>
<feature type="transmembrane region" description="Helical" evidence="1">
    <location>
        <begin position="407"/>
        <end position="430"/>
    </location>
</feature>
<dbReference type="AlphaFoldDB" id="A0A430HC37"/>
<evidence type="ECO:0000256" key="1">
    <source>
        <dbReference type="SAM" id="Phobius"/>
    </source>
</evidence>
<keyword evidence="1" id="KW-0812">Transmembrane</keyword>